<dbReference type="Proteomes" id="UP001612741">
    <property type="component" value="Unassembled WGS sequence"/>
</dbReference>
<sequence>MFFEPPTEEEESAAPSRPELPAWCAPPPDEMGAVIVSGLLLARTPNVVLILPTIEAFSGGCLLNVDIVTRRHTMSPGEYETLQTGLHLPLITGASAGKPLPDNLLRFGVRFADGTKTTTVGQRFDRLRLQQDPPPPPRLTLLIGSFSMRSGPEDDNVSTMRLWLWPLPPPEVFELAAEWPAAGVELTLAQLDGAAIGAGARQAAPYWPEA</sequence>
<protein>
    <recommendedName>
        <fullName evidence="3">DUF4255 domain-containing protein</fullName>
    </recommendedName>
</protein>
<gene>
    <name evidence="1" type="ORF">ACIBG2_13210</name>
</gene>
<proteinExistence type="predicted"/>
<reference evidence="1 2" key="1">
    <citation type="submission" date="2024-10" db="EMBL/GenBank/DDBJ databases">
        <title>The Natural Products Discovery Center: Release of the First 8490 Sequenced Strains for Exploring Actinobacteria Biosynthetic Diversity.</title>
        <authorList>
            <person name="Kalkreuter E."/>
            <person name="Kautsar S.A."/>
            <person name="Yang D."/>
            <person name="Bader C.D."/>
            <person name="Teijaro C.N."/>
            <person name="Fluegel L."/>
            <person name="Davis C.M."/>
            <person name="Simpson J.R."/>
            <person name="Lauterbach L."/>
            <person name="Steele A.D."/>
            <person name="Gui C."/>
            <person name="Meng S."/>
            <person name="Li G."/>
            <person name="Viehrig K."/>
            <person name="Ye F."/>
            <person name="Su P."/>
            <person name="Kiefer A.F."/>
            <person name="Nichols A."/>
            <person name="Cepeda A.J."/>
            <person name="Yan W."/>
            <person name="Fan B."/>
            <person name="Jiang Y."/>
            <person name="Adhikari A."/>
            <person name="Zheng C.-J."/>
            <person name="Schuster L."/>
            <person name="Cowan T.M."/>
            <person name="Smanski M.J."/>
            <person name="Chevrette M.G."/>
            <person name="De Carvalho L.P.S."/>
            <person name="Shen B."/>
        </authorList>
    </citation>
    <scope>NUCLEOTIDE SEQUENCE [LARGE SCALE GENOMIC DNA]</scope>
    <source>
        <strain evidence="1 2">NPDC050545</strain>
    </source>
</reference>
<name>A0ABW7YSQ4_9ACTN</name>
<dbReference type="RefSeq" id="WP_397081595.1">
    <property type="nucleotide sequence ID" value="NZ_JBITGY010000003.1"/>
</dbReference>
<comment type="caution">
    <text evidence="1">The sequence shown here is derived from an EMBL/GenBank/DDBJ whole genome shotgun (WGS) entry which is preliminary data.</text>
</comment>
<accession>A0ABW7YSQ4</accession>
<evidence type="ECO:0000313" key="2">
    <source>
        <dbReference type="Proteomes" id="UP001612741"/>
    </source>
</evidence>
<dbReference type="EMBL" id="JBITGY010000003">
    <property type="protein sequence ID" value="MFI6498344.1"/>
    <property type="molecule type" value="Genomic_DNA"/>
</dbReference>
<evidence type="ECO:0000313" key="1">
    <source>
        <dbReference type="EMBL" id="MFI6498344.1"/>
    </source>
</evidence>
<keyword evidence="2" id="KW-1185">Reference proteome</keyword>
<evidence type="ECO:0008006" key="3">
    <source>
        <dbReference type="Google" id="ProtNLM"/>
    </source>
</evidence>
<organism evidence="1 2">
    <name type="scientific">Nonomuraea typhae</name>
    <dbReference type="NCBI Taxonomy" id="2603600"/>
    <lineage>
        <taxon>Bacteria</taxon>
        <taxon>Bacillati</taxon>
        <taxon>Actinomycetota</taxon>
        <taxon>Actinomycetes</taxon>
        <taxon>Streptosporangiales</taxon>
        <taxon>Streptosporangiaceae</taxon>
        <taxon>Nonomuraea</taxon>
    </lineage>
</organism>